<sequence>MTNNQFESWKKSRVQGKLKFVLLRGVLSWGIPMFIFMTFIINKPEAGFTSQFIVVNALIWAIAGAVFGLIVWYFGESSFHKELAKRNNI</sequence>
<keyword evidence="1" id="KW-0812">Transmembrane</keyword>
<feature type="transmembrane region" description="Helical" evidence="1">
    <location>
        <begin position="21"/>
        <end position="41"/>
    </location>
</feature>
<accession>A0A3A6TFH7</accession>
<keyword evidence="1" id="KW-1133">Transmembrane helix</keyword>
<comment type="caution">
    <text evidence="2">The sequence shown here is derived from an EMBL/GenBank/DDBJ whole genome shotgun (WGS) entry which is preliminary data.</text>
</comment>
<evidence type="ECO:0000256" key="1">
    <source>
        <dbReference type="SAM" id="Phobius"/>
    </source>
</evidence>
<dbReference type="RefSeq" id="WP_121854828.1">
    <property type="nucleotide sequence ID" value="NZ_CP037952.1"/>
</dbReference>
<gene>
    <name evidence="2" type="ORF">D5R81_17080</name>
</gene>
<feature type="transmembrane region" description="Helical" evidence="1">
    <location>
        <begin position="53"/>
        <end position="75"/>
    </location>
</feature>
<reference evidence="2 3" key="1">
    <citation type="submission" date="2018-09" db="EMBL/GenBank/DDBJ databases">
        <title>Phylogeny of the Shewanellaceae, and recommendation for two new genera, Pseudoshewanella and Parashewanella.</title>
        <authorList>
            <person name="Wang G."/>
        </authorList>
    </citation>
    <scope>NUCLEOTIDE SEQUENCE [LARGE SCALE GENOMIC DNA]</scope>
    <source>
        <strain evidence="2 3">KCTC 22492</strain>
    </source>
</reference>
<evidence type="ECO:0008006" key="4">
    <source>
        <dbReference type="Google" id="ProtNLM"/>
    </source>
</evidence>
<proteinExistence type="predicted"/>
<keyword evidence="1" id="KW-0472">Membrane</keyword>
<organism evidence="2 3">
    <name type="scientific">Parashewanella spongiae</name>
    <dbReference type="NCBI Taxonomy" id="342950"/>
    <lineage>
        <taxon>Bacteria</taxon>
        <taxon>Pseudomonadati</taxon>
        <taxon>Pseudomonadota</taxon>
        <taxon>Gammaproteobacteria</taxon>
        <taxon>Alteromonadales</taxon>
        <taxon>Shewanellaceae</taxon>
        <taxon>Parashewanella</taxon>
    </lineage>
</organism>
<name>A0A3A6TFH7_9GAMM</name>
<evidence type="ECO:0000313" key="2">
    <source>
        <dbReference type="EMBL" id="RJY06839.1"/>
    </source>
</evidence>
<evidence type="ECO:0000313" key="3">
    <source>
        <dbReference type="Proteomes" id="UP000273022"/>
    </source>
</evidence>
<dbReference type="Proteomes" id="UP000273022">
    <property type="component" value="Unassembled WGS sequence"/>
</dbReference>
<dbReference type="EMBL" id="QYYH01000147">
    <property type="protein sequence ID" value="RJY06839.1"/>
    <property type="molecule type" value="Genomic_DNA"/>
</dbReference>
<keyword evidence="3" id="KW-1185">Reference proteome</keyword>
<dbReference type="AlphaFoldDB" id="A0A3A6TFH7"/>
<protein>
    <recommendedName>
        <fullName evidence="4">DUF485 domain-containing protein</fullName>
    </recommendedName>
</protein>